<dbReference type="SUPFAM" id="SSF55961">
    <property type="entry name" value="Bet v1-like"/>
    <property type="match status" value="1"/>
</dbReference>
<comment type="subunit">
    <text evidence="2">Interacts with coenzyme Q.</text>
</comment>
<feature type="non-terminal residue" evidence="5">
    <location>
        <position position="1"/>
    </location>
</feature>
<comment type="similarity">
    <text evidence="1">Belongs to the COQ10 family.</text>
</comment>
<dbReference type="CDD" id="cd07813">
    <property type="entry name" value="COQ10p_like"/>
    <property type="match status" value="1"/>
</dbReference>
<dbReference type="Pfam" id="PF03364">
    <property type="entry name" value="Polyketide_cyc"/>
    <property type="match status" value="1"/>
</dbReference>
<evidence type="ECO:0000313" key="5">
    <source>
        <dbReference type="EMBL" id="ODQ82596.1"/>
    </source>
</evidence>
<reference evidence="6" key="1">
    <citation type="submission" date="2016-05" db="EMBL/GenBank/DDBJ databases">
        <title>Comparative genomics of biotechnologically important yeasts.</title>
        <authorList>
            <consortium name="DOE Joint Genome Institute"/>
            <person name="Riley R."/>
            <person name="Haridas S."/>
            <person name="Wolfe K.H."/>
            <person name="Lopes M.R."/>
            <person name="Hittinger C.T."/>
            <person name="Goker M."/>
            <person name="Salamov A."/>
            <person name="Wisecaver J."/>
            <person name="Long T.M."/>
            <person name="Aerts A.L."/>
            <person name="Barry K."/>
            <person name="Choi C."/>
            <person name="Clum A."/>
            <person name="Coughlan A.Y."/>
            <person name="Deshpande S."/>
            <person name="Douglass A.P."/>
            <person name="Hanson S.J."/>
            <person name="Klenk H.-P."/>
            <person name="Labutti K."/>
            <person name="Lapidus A."/>
            <person name="Lindquist E."/>
            <person name="Lipzen A."/>
            <person name="Meier-Kolthoff J.P."/>
            <person name="Ohm R.A."/>
            <person name="Otillar R.P."/>
            <person name="Pangilinan J."/>
            <person name="Peng Y."/>
            <person name="Rokas A."/>
            <person name="Rosa C.A."/>
            <person name="Scheuner C."/>
            <person name="Sibirny A.A."/>
            <person name="Slot J.C."/>
            <person name="Stielow J.B."/>
            <person name="Sun H."/>
            <person name="Kurtzman C.P."/>
            <person name="Blackwell M."/>
            <person name="Grigoriev I.V."/>
            <person name="Jeffries T.W."/>
        </authorList>
    </citation>
    <scope>NUCLEOTIDE SEQUENCE [LARGE SCALE GENOMIC DNA]</scope>
    <source>
        <strain evidence="6">NRRL Y-12698</strain>
    </source>
</reference>
<evidence type="ECO:0000256" key="1">
    <source>
        <dbReference type="ARBA" id="ARBA00006885"/>
    </source>
</evidence>
<dbReference type="STRING" id="984486.A0A1E3QYB4"/>
<comment type="function">
    <text evidence="3">Required for the function of coenzyme Q in the respiratory chain. May serve as a chaperone or may be involved in the transport of Q6 from its site of synthesis to the catalytic sites of the respiratory complexes.</text>
</comment>
<dbReference type="GO" id="GO:0006744">
    <property type="term" value="P:ubiquinone biosynthetic process"/>
    <property type="evidence" value="ECO:0007669"/>
    <property type="project" value="EnsemblFungi"/>
</dbReference>
<dbReference type="GO" id="GO:0005743">
    <property type="term" value="C:mitochondrial inner membrane"/>
    <property type="evidence" value="ECO:0007669"/>
    <property type="project" value="EnsemblFungi"/>
</dbReference>
<dbReference type="PANTHER" id="PTHR12901">
    <property type="entry name" value="SPERM PROTEIN HOMOLOG"/>
    <property type="match status" value="1"/>
</dbReference>
<sequence length="160" mass="18510">RSFFSIPKTKGPSPQAYTLKKKLNHPQALMYEIVADVSKYNEFVPYCTESFINEKNARNQPTEAGLRVGWKQFDERFVCKLTCQENTQVIAESLSHSLFSKLYTEWNIRDLPNRHNACEAEITLEYEFKNPLYNSVSSLFASKVADLMVKAFEQRAVDLK</sequence>
<feature type="non-terminal residue" evidence="5">
    <location>
        <position position="160"/>
    </location>
</feature>
<dbReference type="GeneID" id="30149274"/>
<gene>
    <name evidence="5" type="ORF">BABINDRAFT_28246</name>
</gene>
<protein>
    <recommendedName>
        <fullName evidence="4">Coenzyme Q-binding protein COQ10 START domain-containing protein</fullName>
    </recommendedName>
</protein>
<dbReference type="PANTHER" id="PTHR12901:SF10">
    <property type="entry name" value="COENZYME Q-BINDING PROTEIN COQ10, MITOCHONDRIAL"/>
    <property type="match status" value="1"/>
</dbReference>
<dbReference type="EMBL" id="KV454426">
    <property type="protein sequence ID" value="ODQ82596.1"/>
    <property type="molecule type" value="Genomic_DNA"/>
</dbReference>
<dbReference type="OrthoDB" id="292693at2759"/>
<evidence type="ECO:0000256" key="2">
    <source>
        <dbReference type="ARBA" id="ARBA00011814"/>
    </source>
</evidence>
<dbReference type="GO" id="GO:0140104">
    <property type="term" value="F:molecular carrier activity"/>
    <property type="evidence" value="ECO:0007669"/>
    <property type="project" value="EnsemblFungi"/>
</dbReference>
<dbReference type="GO" id="GO:0048039">
    <property type="term" value="F:ubiquinone binding"/>
    <property type="evidence" value="ECO:0007669"/>
    <property type="project" value="EnsemblFungi"/>
</dbReference>
<dbReference type="AlphaFoldDB" id="A0A1E3QYB4"/>
<evidence type="ECO:0000256" key="3">
    <source>
        <dbReference type="ARBA" id="ARBA00024947"/>
    </source>
</evidence>
<evidence type="ECO:0000259" key="4">
    <source>
        <dbReference type="Pfam" id="PF03364"/>
    </source>
</evidence>
<dbReference type="Proteomes" id="UP000094336">
    <property type="component" value="Unassembled WGS sequence"/>
</dbReference>
<evidence type="ECO:0000313" key="6">
    <source>
        <dbReference type="Proteomes" id="UP000094336"/>
    </source>
</evidence>
<dbReference type="GO" id="GO:0045333">
    <property type="term" value="P:cellular respiration"/>
    <property type="evidence" value="ECO:0007669"/>
    <property type="project" value="InterPro"/>
</dbReference>
<dbReference type="InterPro" id="IPR044996">
    <property type="entry name" value="COQ10-like"/>
</dbReference>
<keyword evidence="6" id="KW-1185">Reference proteome</keyword>
<feature type="domain" description="Coenzyme Q-binding protein COQ10 START" evidence="4">
    <location>
        <begin position="24"/>
        <end position="153"/>
    </location>
</feature>
<dbReference type="RefSeq" id="XP_018987924.1">
    <property type="nucleotide sequence ID" value="XM_019131421.1"/>
</dbReference>
<name>A0A1E3QYB4_9ASCO</name>
<dbReference type="InterPro" id="IPR023393">
    <property type="entry name" value="START-like_dom_sf"/>
</dbReference>
<accession>A0A1E3QYB4</accession>
<proteinExistence type="inferred from homology"/>
<organism evidence="5 6">
    <name type="scientific">Babjeviella inositovora NRRL Y-12698</name>
    <dbReference type="NCBI Taxonomy" id="984486"/>
    <lineage>
        <taxon>Eukaryota</taxon>
        <taxon>Fungi</taxon>
        <taxon>Dikarya</taxon>
        <taxon>Ascomycota</taxon>
        <taxon>Saccharomycotina</taxon>
        <taxon>Pichiomycetes</taxon>
        <taxon>Serinales incertae sedis</taxon>
        <taxon>Babjeviella</taxon>
    </lineage>
</organism>
<dbReference type="InterPro" id="IPR005031">
    <property type="entry name" value="COQ10_START"/>
</dbReference>
<dbReference type="Gene3D" id="3.30.530.20">
    <property type="match status" value="1"/>
</dbReference>